<proteinExistence type="predicted"/>
<evidence type="ECO:0000313" key="2">
    <source>
        <dbReference type="Proteomes" id="UP001054945"/>
    </source>
</evidence>
<name>A0AAV4M243_CAEEX</name>
<evidence type="ECO:0000313" key="1">
    <source>
        <dbReference type="EMBL" id="GIX66526.1"/>
    </source>
</evidence>
<reference evidence="1 2" key="1">
    <citation type="submission" date="2021-06" db="EMBL/GenBank/DDBJ databases">
        <title>Caerostris extrusa draft genome.</title>
        <authorList>
            <person name="Kono N."/>
            <person name="Arakawa K."/>
        </authorList>
    </citation>
    <scope>NUCLEOTIDE SEQUENCE [LARGE SCALE GENOMIC DNA]</scope>
</reference>
<feature type="non-terminal residue" evidence="1">
    <location>
        <position position="1"/>
    </location>
</feature>
<dbReference type="EMBL" id="BPLR01019320">
    <property type="protein sequence ID" value="GIX66526.1"/>
    <property type="molecule type" value="Genomic_DNA"/>
</dbReference>
<dbReference type="Proteomes" id="UP001054945">
    <property type="component" value="Unassembled WGS sequence"/>
</dbReference>
<organism evidence="1 2">
    <name type="scientific">Caerostris extrusa</name>
    <name type="common">Bark spider</name>
    <name type="synonym">Caerostris bankana</name>
    <dbReference type="NCBI Taxonomy" id="172846"/>
    <lineage>
        <taxon>Eukaryota</taxon>
        <taxon>Metazoa</taxon>
        <taxon>Ecdysozoa</taxon>
        <taxon>Arthropoda</taxon>
        <taxon>Chelicerata</taxon>
        <taxon>Arachnida</taxon>
        <taxon>Araneae</taxon>
        <taxon>Araneomorphae</taxon>
        <taxon>Entelegynae</taxon>
        <taxon>Araneoidea</taxon>
        <taxon>Araneidae</taxon>
        <taxon>Caerostris</taxon>
    </lineage>
</organism>
<accession>A0AAV4M243</accession>
<dbReference type="AlphaFoldDB" id="A0AAV4M243"/>
<gene>
    <name evidence="1" type="ORF">CEXT_19831</name>
</gene>
<comment type="caution">
    <text evidence="1">The sequence shown here is derived from an EMBL/GenBank/DDBJ whole genome shotgun (WGS) entry which is preliminary data.</text>
</comment>
<keyword evidence="2" id="KW-1185">Reference proteome</keyword>
<protein>
    <submittedName>
        <fullName evidence="1">Uncharacterized protein</fullName>
    </submittedName>
</protein>
<sequence>RVSSFCLRLPAVSPISAAYLDRNLRASDLSHHPRCRAGIEPTVAPRQILETAISKSRFPMQNAFYQKNWI</sequence>